<dbReference type="OrthoDB" id="5959127at2759"/>
<reference evidence="1" key="1">
    <citation type="submission" date="2023-01" db="EMBL/GenBank/DDBJ databases">
        <title>Genome assembly of the deep-sea coral Lophelia pertusa.</title>
        <authorList>
            <person name="Herrera S."/>
            <person name="Cordes E."/>
        </authorList>
    </citation>
    <scope>NUCLEOTIDE SEQUENCE</scope>
    <source>
        <strain evidence="1">USNM1676648</strain>
        <tissue evidence="1">Polyp</tissue>
    </source>
</reference>
<dbReference type="EMBL" id="MU827057">
    <property type="protein sequence ID" value="KAJ7369339.1"/>
    <property type="molecule type" value="Genomic_DNA"/>
</dbReference>
<protein>
    <submittedName>
        <fullName evidence="1">Unconventional myosin-XVI</fullName>
        <ecNumber evidence="1">2.7.11.1</ecNumber>
    </submittedName>
</protein>
<dbReference type="GO" id="GO:0004674">
    <property type="term" value="F:protein serine/threonine kinase activity"/>
    <property type="evidence" value="ECO:0007669"/>
    <property type="project" value="UniProtKB-EC"/>
</dbReference>
<keyword evidence="2" id="KW-1185">Reference proteome</keyword>
<evidence type="ECO:0000313" key="2">
    <source>
        <dbReference type="Proteomes" id="UP001163046"/>
    </source>
</evidence>
<sequence>IVNDNSPELRDKVVLDVNWLTSHIFGIALAPANFPRSLRSDRASGMVEKRELQNTFPECPLEQLIELFVRFEVCLPYDEHYLICDNYLFPSHLEQDRTNLDDVWPRFDDGLCVVGRIVECTNKMDSLPGSFFPKFQIRLLRRFGHMSPVWYGGIKIADDAVEILATLSSSLKSCEFLRMGPKGCEERCYASMKFIESLRDGLLDEVAGGVEFIHKALSIKMLHHKKFEGYSLKEVDELLHEVGPDASVVLEKCGIREMAVEVMYCGIRRYVHPLDHISHLTMRERKS</sequence>
<keyword evidence="1" id="KW-0808">Transferase</keyword>
<evidence type="ECO:0000313" key="1">
    <source>
        <dbReference type="EMBL" id="KAJ7369339.1"/>
    </source>
</evidence>
<dbReference type="PANTHER" id="PTHR12449:SF18">
    <property type="entry name" value="DEATH DOMAIN-CONTAINING PROTEIN"/>
    <property type="match status" value="1"/>
</dbReference>
<dbReference type="PANTHER" id="PTHR12449">
    <property type="entry name" value="DEATH DOMAIN-CONTAINING PROTEIN"/>
    <property type="match status" value="1"/>
</dbReference>
<dbReference type="InterPro" id="IPR039788">
    <property type="entry name" value="NOL4/NOL4L"/>
</dbReference>
<feature type="non-terminal residue" evidence="1">
    <location>
        <position position="1"/>
    </location>
</feature>
<organism evidence="1 2">
    <name type="scientific">Desmophyllum pertusum</name>
    <dbReference type="NCBI Taxonomy" id="174260"/>
    <lineage>
        <taxon>Eukaryota</taxon>
        <taxon>Metazoa</taxon>
        <taxon>Cnidaria</taxon>
        <taxon>Anthozoa</taxon>
        <taxon>Hexacorallia</taxon>
        <taxon>Scleractinia</taxon>
        <taxon>Caryophylliina</taxon>
        <taxon>Caryophylliidae</taxon>
        <taxon>Desmophyllum</taxon>
    </lineage>
</organism>
<name>A0A9W9YX42_9CNID</name>
<dbReference type="EC" id="2.7.11.1" evidence="1"/>
<accession>A0A9W9YX42</accession>
<dbReference type="AlphaFoldDB" id="A0A9W9YX42"/>
<dbReference type="Proteomes" id="UP001163046">
    <property type="component" value="Unassembled WGS sequence"/>
</dbReference>
<proteinExistence type="predicted"/>
<gene>
    <name evidence="1" type="primary">MYO16</name>
    <name evidence="1" type="ORF">OS493_039706</name>
</gene>
<comment type="caution">
    <text evidence="1">The sequence shown here is derived from an EMBL/GenBank/DDBJ whole genome shotgun (WGS) entry which is preliminary data.</text>
</comment>